<organism evidence="1 2">
    <name type="scientific">Sinocyclocheilus anshuiensis</name>
    <dbReference type="NCBI Taxonomy" id="1608454"/>
    <lineage>
        <taxon>Eukaryota</taxon>
        <taxon>Metazoa</taxon>
        <taxon>Chordata</taxon>
        <taxon>Craniata</taxon>
        <taxon>Vertebrata</taxon>
        <taxon>Euteleostomi</taxon>
        <taxon>Actinopterygii</taxon>
        <taxon>Neopterygii</taxon>
        <taxon>Teleostei</taxon>
        <taxon>Ostariophysi</taxon>
        <taxon>Cypriniformes</taxon>
        <taxon>Cyprinidae</taxon>
        <taxon>Cyprininae</taxon>
        <taxon>Sinocyclocheilus</taxon>
    </lineage>
</organism>
<proteinExistence type="predicted"/>
<dbReference type="Ensembl" id="ENSSANT00000002733.1">
    <property type="protein sequence ID" value="ENSSANP00000002540.1"/>
    <property type="gene ID" value="ENSSANG00000001444.1"/>
</dbReference>
<sequence length="144" mass="16031">MLPEKSVICSQITLSFFRTEPTLRLYSNALSIKMGGSGSKTKGVWPFSSSGAGGEAPGEVNEQCLARLRGSKNTTPFVFTRRSSLYFDEDGDLAHEFYEETVVTKNGRKKAKLKRIQKNLIPQGVIQLDHPRIHADFPVILCEI</sequence>
<protein>
    <submittedName>
        <fullName evidence="1">Tumor suppressor candidate 2-like</fullName>
    </submittedName>
</protein>
<dbReference type="Pfam" id="PF15000">
    <property type="entry name" value="TUSC2"/>
    <property type="match status" value="1"/>
</dbReference>
<dbReference type="KEGG" id="sanh:107696420"/>
<dbReference type="InterPro" id="IPR029393">
    <property type="entry name" value="FUS1"/>
</dbReference>
<dbReference type="RefSeq" id="XP_016352219.1">
    <property type="nucleotide sequence ID" value="XM_016496733.1"/>
</dbReference>
<dbReference type="OrthoDB" id="9025707at2759"/>
<dbReference type="AlphaFoldDB" id="A0A671K9C6"/>
<gene>
    <name evidence="1" type="primary">LOC107696420</name>
</gene>
<dbReference type="PANTHER" id="PTHR15453:SF9">
    <property type="entry name" value="TUMOR SUPPRESSOR 2, MITOCHONDRIAL CALCIUM REGULATOR A"/>
    <property type="match status" value="1"/>
</dbReference>
<dbReference type="GO" id="GO:0006954">
    <property type="term" value="P:inflammatory response"/>
    <property type="evidence" value="ECO:0007669"/>
    <property type="project" value="TreeGrafter"/>
</dbReference>
<reference evidence="1" key="2">
    <citation type="submission" date="2025-09" db="UniProtKB">
        <authorList>
            <consortium name="Ensembl"/>
        </authorList>
    </citation>
    <scope>IDENTIFICATION</scope>
</reference>
<evidence type="ECO:0000313" key="2">
    <source>
        <dbReference type="Proteomes" id="UP000472260"/>
    </source>
</evidence>
<dbReference type="GeneID" id="107696420"/>
<keyword evidence="2" id="KW-1185">Reference proteome</keyword>
<dbReference type="GO" id="GO:0051881">
    <property type="term" value="P:regulation of mitochondrial membrane potential"/>
    <property type="evidence" value="ECO:0007669"/>
    <property type="project" value="TreeGrafter"/>
</dbReference>
<name>A0A671K9C6_9TELE</name>
<accession>A0A671K9C6</accession>
<reference evidence="1" key="1">
    <citation type="submission" date="2025-08" db="UniProtKB">
        <authorList>
            <consortium name="Ensembl"/>
        </authorList>
    </citation>
    <scope>IDENTIFICATION</scope>
</reference>
<dbReference type="PANTHER" id="PTHR15453">
    <property type="entry name" value="TUMOR SUPPRESSOR CANDIDATE 2"/>
    <property type="match status" value="1"/>
</dbReference>
<dbReference type="GO" id="GO:0005739">
    <property type="term" value="C:mitochondrion"/>
    <property type="evidence" value="ECO:0007669"/>
    <property type="project" value="TreeGrafter"/>
</dbReference>
<evidence type="ECO:0000313" key="1">
    <source>
        <dbReference type="Ensembl" id="ENSSANP00000002540.1"/>
    </source>
</evidence>
<dbReference type="Proteomes" id="UP000472260">
    <property type="component" value="Unassembled WGS sequence"/>
</dbReference>